<gene>
    <name evidence="1" type="ORF">NBRC3188_2743</name>
</gene>
<reference evidence="1 2" key="1">
    <citation type="submission" date="2016-06" db="EMBL/GenBank/DDBJ databases">
        <title>Acetobacter pasteurianus NBRC 3188 whole genome sequencing project.</title>
        <authorList>
            <person name="Matsutani M."/>
            <person name="Shiwa Y."/>
            <person name="Okamoto-Kainuma A."/>
            <person name="Ishikawa M."/>
            <person name="Koizumi Y."/>
            <person name="Yoshikawa H."/>
            <person name="Yakushi T."/>
            <person name="Matsushita K."/>
        </authorList>
    </citation>
    <scope>NUCLEOTIDE SEQUENCE [LARGE SCALE GENOMIC DNA]</scope>
    <source>
        <strain evidence="1 2">NBRC 3188</strain>
    </source>
</reference>
<name>A0A401WXK6_ACEPA</name>
<dbReference type="Proteomes" id="UP000287300">
    <property type="component" value="Unassembled WGS sequence"/>
</dbReference>
<dbReference type="AlphaFoldDB" id="A0A401WXK6"/>
<accession>A0A401WXK6</accession>
<comment type="caution">
    <text evidence="1">The sequence shown here is derived from an EMBL/GenBank/DDBJ whole genome shotgun (WGS) entry which is preliminary data.</text>
</comment>
<dbReference type="InterPro" id="IPR046250">
    <property type="entry name" value="DUF6283"/>
</dbReference>
<dbReference type="RefSeq" id="WP_214609641.1">
    <property type="nucleotide sequence ID" value="NZ_BDES01000076.1"/>
</dbReference>
<organism evidence="1 2">
    <name type="scientific">Acetobacter pasteurianus NBRC 3188</name>
    <dbReference type="NCBI Taxonomy" id="1226663"/>
    <lineage>
        <taxon>Bacteria</taxon>
        <taxon>Pseudomonadati</taxon>
        <taxon>Pseudomonadota</taxon>
        <taxon>Alphaproteobacteria</taxon>
        <taxon>Acetobacterales</taxon>
        <taxon>Acetobacteraceae</taxon>
        <taxon>Acetobacter</taxon>
    </lineage>
</organism>
<evidence type="ECO:0000313" key="1">
    <source>
        <dbReference type="EMBL" id="GCD54046.1"/>
    </source>
</evidence>
<proteinExistence type="predicted"/>
<dbReference type="Pfam" id="PF19800">
    <property type="entry name" value="DUF6283"/>
    <property type="match status" value="1"/>
</dbReference>
<protein>
    <submittedName>
        <fullName evidence="1">Uncharacterized protein</fullName>
    </submittedName>
</protein>
<evidence type="ECO:0000313" key="2">
    <source>
        <dbReference type="Proteomes" id="UP000287300"/>
    </source>
</evidence>
<sequence length="190" mass="21386">MVQHLRVAIPLLAHHYKCLKKQFYLTDIESYSSLSKTIIKTRKAGENHQVVTFTLQDDNRNRQKRPCKTCPWRKDKVGIFPAEAFRHSAPTGYDIPELIASGEMPSTFACHKTGLKAPSTCAGFLVAESSNHNLSLRMAQMRGEDVLSGVQKGEAPLFDNYYDMAVANGVPPDDPRITPCWRPKKNNPDR</sequence>
<dbReference type="EMBL" id="BDES01000076">
    <property type="protein sequence ID" value="GCD54046.1"/>
    <property type="molecule type" value="Genomic_DNA"/>
</dbReference>